<sequence>LIGRWKKVTKEIGLYIHVHTILKSDHRSNRPRLTMTLACQRESRIRYEKTL</sequence>
<protein>
    <submittedName>
        <fullName evidence="1">Uncharacterized protein</fullName>
    </submittedName>
</protein>
<gene>
    <name evidence="1" type="ORF">S03H2_49096</name>
</gene>
<feature type="non-terminal residue" evidence="1">
    <location>
        <position position="1"/>
    </location>
</feature>
<proteinExistence type="predicted"/>
<reference evidence="1" key="1">
    <citation type="journal article" date="2014" name="Front. Microbiol.">
        <title>High frequency of phylogenetically diverse reductive dehalogenase-homologous genes in deep subseafloor sedimentary metagenomes.</title>
        <authorList>
            <person name="Kawai M."/>
            <person name="Futagami T."/>
            <person name="Toyoda A."/>
            <person name="Takaki Y."/>
            <person name="Nishi S."/>
            <person name="Hori S."/>
            <person name="Arai W."/>
            <person name="Tsubouchi T."/>
            <person name="Morono Y."/>
            <person name="Uchiyama I."/>
            <person name="Ito T."/>
            <person name="Fujiyama A."/>
            <person name="Inagaki F."/>
            <person name="Takami H."/>
        </authorList>
    </citation>
    <scope>NUCLEOTIDE SEQUENCE</scope>
    <source>
        <strain evidence="1">Expedition CK06-06</strain>
    </source>
</reference>
<accession>X1IK91</accession>
<evidence type="ECO:0000313" key="1">
    <source>
        <dbReference type="EMBL" id="GAH69690.1"/>
    </source>
</evidence>
<comment type="caution">
    <text evidence="1">The sequence shown here is derived from an EMBL/GenBank/DDBJ whole genome shotgun (WGS) entry which is preliminary data.</text>
</comment>
<organism evidence="1">
    <name type="scientific">marine sediment metagenome</name>
    <dbReference type="NCBI Taxonomy" id="412755"/>
    <lineage>
        <taxon>unclassified sequences</taxon>
        <taxon>metagenomes</taxon>
        <taxon>ecological metagenomes</taxon>
    </lineage>
</organism>
<dbReference type="EMBL" id="BARU01031002">
    <property type="protein sequence ID" value="GAH69690.1"/>
    <property type="molecule type" value="Genomic_DNA"/>
</dbReference>
<dbReference type="AlphaFoldDB" id="X1IK91"/>
<name>X1IK91_9ZZZZ</name>